<reference evidence="1 2" key="1">
    <citation type="journal article" date="2021" name="Nat. Plants">
        <title>The Taxus genome provides insights into paclitaxel biosynthesis.</title>
        <authorList>
            <person name="Xiong X."/>
            <person name="Gou J."/>
            <person name="Liao Q."/>
            <person name="Li Y."/>
            <person name="Zhou Q."/>
            <person name="Bi G."/>
            <person name="Li C."/>
            <person name="Du R."/>
            <person name="Wang X."/>
            <person name="Sun T."/>
            <person name="Guo L."/>
            <person name="Liang H."/>
            <person name="Lu P."/>
            <person name="Wu Y."/>
            <person name="Zhang Z."/>
            <person name="Ro D.K."/>
            <person name="Shang Y."/>
            <person name="Huang S."/>
            <person name="Yan J."/>
        </authorList>
    </citation>
    <scope>NUCLEOTIDE SEQUENCE [LARGE SCALE GENOMIC DNA]</scope>
    <source>
        <strain evidence="1">Ta-2019</strain>
    </source>
</reference>
<feature type="non-terminal residue" evidence="1">
    <location>
        <position position="1"/>
    </location>
</feature>
<feature type="non-terminal residue" evidence="1">
    <location>
        <position position="70"/>
    </location>
</feature>
<keyword evidence="2" id="KW-1185">Reference proteome</keyword>
<dbReference type="Proteomes" id="UP000824469">
    <property type="component" value="Unassembled WGS sequence"/>
</dbReference>
<evidence type="ECO:0000313" key="1">
    <source>
        <dbReference type="EMBL" id="KAH9308603.1"/>
    </source>
</evidence>
<dbReference type="EMBL" id="JAHRHJ020000007">
    <property type="protein sequence ID" value="KAH9308603.1"/>
    <property type="molecule type" value="Genomic_DNA"/>
</dbReference>
<accession>A0AA38FRV2</accession>
<name>A0AA38FRV2_TAXCH</name>
<dbReference type="AlphaFoldDB" id="A0AA38FRV2"/>
<comment type="caution">
    <text evidence="1">The sequence shown here is derived from an EMBL/GenBank/DDBJ whole genome shotgun (WGS) entry which is preliminary data.</text>
</comment>
<evidence type="ECO:0000313" key="2">
    <source>
        <dbReference type="Proteomes" id="UP000824469"/>
    </source>
</evidence>
<proteinExistence type="predicted"/>
<protein>
    <submittedName>
        <fullName evidence="1">Uncharacterized protein</fullName>
    </submittedName>
</protein>
<organism evidence="1 2">
    <name type="scientific">Taxus chinensis</name>
    <name type="common">Chinese yew</name>
    <name type="synonym">Taxus wallichiana var. chinensis</name>
    <dbReference type="NCBI Taxonomy" id="29808"/>
    <lineage>
        <taxon>Eukaryota</taxon>
        <taxon>Viridiplantae</taxon>
        <taxon>Streptophyta</taxon>
        <taxon>Embryophyta</taxon>
        <taxon>Tracheophyta</taxon>
        <taxon>Spermatophyta</taxon>
        <taxon>Pinopsida</taxon>
        <taxon>Pinidae</taxon>
        <taxon>Conifers II</taxon>
        <taxon>Cupressales</taxon>
        <taxon>Taxaceae</taxon>
        <taxon>Taxus</taxon>
    </lineage>
</organism>
<sequence length="70" mass="8233">EHIAKCVYANEVSFNVVRSPYWHEMVKSINEAHKGYKSPGYEKICTTLLDKQRKYVEISMQPIRDSWAKT</sequence>
<gene>
    <name evidence="1" type="ORF">KI387_036514</name>
</gene>